<dbReference type="CDD" id="cd01392">
    <property type="entry name" value="HTH_LacI"/>
    <property type="match status" value="1"/>
</dbReference>
<evidence type="ECO:0000256" key="3">
    <source>
        <dbReference type="ARBA" id="ARBA00023163"/>
    </source>
</evidence>
<dbReference type="SUPFAM" id="SSF47413">
    <property type="entry name" value="lambda repressor-like DNA-binding domains"/>
    <property type="match status" value="1"/>
</dbReference>
<dbReference type="PANTHER" id="PTHR30146">
    <property type="entry name" value="LACI-RELATED TRANSCRIPTIONAL REPRESSOR"/>
    <property type="match status" value="1"/>
</dbReference>
<proteinExistence type="predicted"/>
<keyword evidence="6" id="KW-1185">Reference proteome</keyword>
<feature type="domain" description="HTH lacI-type" evidence="4">
    <location>
        <begin position="5"/>
        <end position="53"/>
    </location>
</feature>
<dbReference type="Gene3D" id="1.10.260.40">
    <property type="entry name" value="lambda repressor-like DNA-binding domains"/>
    <property type="match status" value="1"/>
</dbReference>
<dbReference type="InterPro" id="IPR046335">
    <property type="entry name" value="LacI/GalR-like_sensor"/>
</dbReference>
<dbReference type="KEGG" id="knv:Pan216_10950"/>
<dbReference type="Pfam" id="PF13377">
    <property type="entry name" value="Peripla_BP_3"/>
    <property type="match status" value="1"/>
</dbReference>
<protein>
    <submittedName>
        <fullName evidence="5">Ribose operon repressor</fullName>
    </submittedName>
</protein>
<dbReference type="Pfam" id="PF00356">
    <property type="entry name" value="LacI"/>
    <property type="match status" value="1"/>
</dbReference>
<dbReference type="EMBL" id="CP036279">
    <property type="protein sequence ID" value="QDU60256.1"/>
    <property type="molecule type" value="Genomic_DNA"/>
</dbReference>
<dbReference type="InterPro" id="IPR010982">
    <property type="entry name" value="Lambda_DNA-bd_dom_sf"/>
</dbReference>
<reference evidence="5 6" key="1">
    <citation type="submission" date="2019-02" db="EMBL/GenBank/DDBJ databases">
        <title>Deep-cultivation of Planctomycetes and their phenomic and genomic characterization uncovers novel biology.</title>
        <authorList>
            <person name="Wiegand S."/>
            <person name="Jogler M."/>
            <person name="Boedeker C."/>
            <person name="Pinto D."/>
            <person name="Vollmers J."/>
            <person name="Rivas-Marin E."/>
            <person name="Kohn T."/>
            <person name="Peeters S.H."/>
            <person name="Heuer A."/>
            <person name="Rast P."/>
            <person name="Oberbeckmann S."/>
            <person name="Bunk B."/>
            <person name="Jeske O."/>
            <person name="Meyerdierks A."/>
            <person name="Storesund J.E."/>
            <person name="Kallscheuer N."/>
            <person name="Luecker S."/>
            <person name="Lage O.M."/>
            <person name="Pohl T."/>
            <person name="Merkel B.J."/>
            <person name="Hornburger P."/>
            <person name="Mueller R.-W."/>
            <person name="Bruemmer F."/>
            <person name="Labrenz M."/>
            <person name="Spormann A.M."/>
            <person name="Op den Camp H."/>
            <person name="Overmann J."/>
            <person name="Amann R."/>
            <person name="Jetten M.S.M."/>
            <person name="Mascher T."/>
            <person name="Medema M.H."/>
            <person name="Devos D.P."/>
            <person name="Kaster A.-K."/>
            <person name="Ovreas L."/>
            <person name="Rohde M."/>
            <person name="Galperin M.Y."/>
            <person name="Jogler C."/>
        </authorList>
    </citation>
    <scope>NUCLEOTIDE SEQUENCE [LARGE SCALE GENOMIC DNA]</scope>
    <source>
        <strain evidence="5 6">Pan216</strain>
    </source>
</reference>
<dbReference type="PANTHER" id="PTHR30146:SF109">
    <property type="entry name" value="HTH-TYPE TRANSCRIPTIONAL REGULATOR GALS"/>
    <property type="match status" value="1"/>
</dbReference>
<sequence>MADPVTLQTVADAANVSVSTASRALRGDPVISEDSAARVRDAASSLNYRPLRRRKPAEQKTAHSPLAGKRLAVVTLGMDRSLVSLPVIGASINGTEEALSSAGAQLQLLNVPDLSNVPASHRGLELDGAFLLGAMQGPAVAQCANPWVRKLFTIPHVWLLGRPEGCDGDTVGANDMLVGTLAADYLADHGHRHVAFLNPKPDHVLMMHRENGFIAQGLRRGLRVERYASAPPEGWTIPLKPPQTSESVQLLVDQLLEANPRPTALFAASDSVAAVAYGALSKRDIRIGRDISMISGNNDDALIAGLHPALTTFDIQPYEIGRAAVDQMARLLSMTATPPDSVIGLEPKLVERDSVRTLATKGK</sequence>
<gene>
    <name evidence="5" type="primary">rbsR_2</name>
    <name evidence="5" type="ORF">Pan216_10950</name>
</gene>
<organism evidence="5 6">
    <name type="scientific">Kolteria novifilia</name>
    <dbReference type="NCBI Taxonomy" id="2527975"/>
    <lineage>
        <taxon>Bacteria</taxon>
        <taxon>Pseudomonadati</taxon>
        <taxon>Planctomycetota</taxon>
        <taxon>Planctomycetia</taxon>
        <taxon>Kolteriales</taxon>
        <taxon>Kolteriaceae</taxon>
        <taxon>Kolteria</taxon>
    </lineage>
</organism>
<dbReference type="Proteomes" id="UP000317093">
    <property type="component" value="Chromosome"/>
</dbReference>
<accession>A0A518AZV5</accession>
<dbReference type="InterPro" id="IPR000843">
    <property type="entry name" value="HTH_LacI"/>
</dbReference>
<dbReference type="RefSeq" id="WP_419193279.1">
    <property type="nucleotide sequence ID" value="NZ_CP036279.1"/>
</dbReference>
<dbReference type="Gene3D" id="3.40.50.2300">
    <property type="match status" value="1"/>
</dbReference>
<dbReference type="AlphaFoldDB" id="A0A518AZV5"/>
<dbReference type="PROSITE" id="PS50932">
    <property type="entry name" value="HTH_LACI_2"/>
    <property type="match status" value="1"/>
</dbReference>
<evidence type="ECO:0000313" key="6">
    <source>
        <dbReference type="Proteomes" id="UP000317093"/>
    </source>
</evidence>
<keyword evidence="3" id="KW-0804">Transcription</keyword>
<dbReference type="InterPro" id="IPR028082">
    <property type="entry name" value="Peripla_BP_I"/>
</dbReference>
<name>A0A518AZV5_9BACT</name>
<evidence type="ECO:0000256" key="1">
    <source>
        <dbReference type="ARBA" id="ARBA00023015"/>
    </source>
</evidence>
<dbReference type="GO" id="GO:0003700">
    <property type="term" value="F:DNA-binding transcription factor activity"/>
    <property type="evidence" value="ECO:0007669"/>
    <property type="project" value="TreeGrafter"/>
</dbReference>
<keyword evidence="2" id="KW-0238">DNA-binding</keyword>
<evidence type="ECO:0000259" key="4">
    <source>
        <dbReference type="PROSITE" id="PS50932"/>
    </source>
</evidence>
<dbReference type="SMART" id="SM00354">
    <property type="entry name" value="HTH_LACI"/>
    <property type="match status" value="1"/>
</dbReference>
<evidence type="ECO:0000256" key="2">
    <source>
        <dbReference type="ARBA" id="ARBA00023125"/>
    </source>
</evidence>
<keyword evidence="1" id="KW-0805">Transcription regulation</keyword>
<evidence type="ECO:0000313" key="5">
    <source>
        <dbReference type="EMBL" id="QDU60256.1"/>
    </source>
</evidence>
<dbReference type="SUPFAM" id="SSF53822">
    <property type="entry name" value="Periplasmic binding protein-like I"/>
    <property type="match status" value="1"/>
</dbReference>
<dbReference type="GO" id="GO:0000976">
    <property type="term" value="F:transcription cis-regulatory region binding"/>
    <property type="evidence" value="ECO:0007669"/>
    <property type="project" value="TreeGrafter"/>
</dbReference>